<sequence>MQTNRKEFQQTNSITDLEYRAFREYLEDTCGILLGENKQYLVTSRMRKVIHECKLATVGELIEEVKRGRNSTLKEKIVEAMTTNETSWFRDSQPFNVLKNHILPSILKNAPKRLRIWSAACSSGQEPYSIAMTLNEYQLTHPGVLPKDIEIIATDISPAMIKHATEGVYDEMNIVRGMSDERRQRYFKQVEGGWRVNDLVRKNIQFRNLNLLQSYALFGRFDLIFCRNVLIYFSHELKSDIVNRMAGTLNQTSYLLLGGSESMAKISQKFQMEKVDGTVLYKLL</sequence>
<evidence type="ECO:0000256" key="4">
    <source>
        <dbReference type="ARBA" id="ARBA00022679"/>
    </source>
</evidence>
<dbReference type="InterPro" id="IPR029063">
    <property type="entry name" value="SAM-dependent_MTases_sf"/>
</dbReference>
<gene>
    <name evidence="7" type="ORF">MNBD_GAMMA12-3751</name>
</gene>
<organism evidence="7">
    <name type="scientific">hydrothermal vent metagenome</name>
    <dbReference type="NCBI Taxonomy" id="652676"/>
    <lineage>
        <taxon>unclassified sequences</taxon>
        <taxon>metagenomes</taxon>
        <taxon>ecological metagenomes</taxon>
    </lineage>
</organism>
<comment type="catalytic activity">
    <reaction evidence="1">
        <text>L-glutamyl-[protein] + S-adenosyl-L-methionine = [protein]-L-glutamate 5-O-methyl ester + S-adenosyl-L-homocysteine</text>
        <dbReference type="Rhea" id="RHEA:24452"/>
        <dbReference type="Rhea" id="RHEA-COMP:10208"/>
        <dbReference type="Rhea" id="RHEA-COMP:10311"/>
        <dbReference type="ChEBI" id="CHEBI:29973"/>
        <dbReference type="ChEBI" id="CHEBI:57856"/>
        <dbReference type="ChEBI" id="CHEBI:59789"/>
        <dbReference type="ChEBI" id="CHEBI:82795"/>
        <dbReference type="EC" id="2.1.1.80"/>
    </reaction>
</comment>
<name>A0A3B0YZU6_9ZZZZ</name>
<evidence type="ECO:0000259" key="6">
    <source>
        <dbReference type="PROSITE" id="PS50123"/>
    </source>
</evidence>
<keyword evidence="5" id="KW-0949">S-adenosyl-L-methionine</keyword>
<dbReference type="InterPro" id="IPR036804">
    <property type="entry name" value="CheR_N_sf"/>
</dbReference>
<dbReference type="SUPFAM" id="SSF53335">
    <property type="entry name" value="S-adenosyl-L-methionine-dependent methyltransferases"/>
    <property type="match status" value="1"/>
</dbReference>
<dbReference type="InterPro" id="IPR026024">
    <property type="entry name" value="Chemotaxis_MeTrfase_CheR"/>
</dbReference>
<dbReference type="SMART" id="SM00138">
    <property type="entry name" value="MeTrc"/>
    <property type="match status" value="1"/>
</dbReference>
<keyword evidence="3 7" id="KW-0489">Methyltransferase</keyword>
<evidence type="ECO:0000256" key="2">
    <source>
        <dbReference type="ARBA" id="ARBA00012534"/>
    </source>
</evidence>
<dbReference type="PANTHER" id="PTHR24422:SF21">
    <property type="entry name" value="CHEMOTAXIS PROTEIN METHYLTRANSFERASE 1"/>
    <property type="match status" value="1"/>
</dbReference>
<dbReference type="Gene3D" id="1.10.155.10">
    <property type="entry name" value="Chemotaxis receptor methyltransferase CheR, N-terminal domain"/>
    <property type="match status" value="1"/>
</dbReference>
<dbReference type="InterPro" id="IPR000780">
    <property type="entry name" value="CheR_MeTrfase"/>
</dbReference>
<dbReference type="PROSITE" id="PS50123">
    <property type="entry name" value="CHER"/>
    <property type="match status" value="1"/>
</dbReference>
<evidence type="ECO:0000256" key="3">
    <source>
        <dbReference type="ARBA" id="ARBA00022603"/>
    </source>
</evidence>
<dbReference type="Pfam" id="PF03705">
    <property type="entry name" value="CheR_N"/>
    <property type="match status" value="1"/>
</dbReference>
<dbReference type="SUPFAM" id="SSF47757">
    <property type="entry name" value="Chemotaxis receptor methyltransferase CheR, N-terminal domain"/>
    <property type="match status" value="1"/>
</dbReference>
<dbReference type="GO" id="GO:0008983">
    <property type="term" value="F:protein-glutamate O-methyltransferase activity"/>
    <property type="evidence" value="ECO:0007669"/>
    <property type="project" value="UniProtKB-EC"/>
</dbReference>
<protein>
    <recommendedName>
        <fullName evidence="2">protein-glutamate O-methyltransferase</fullName>
        <ecNumber evidence="2">2.1.1.80</ecNumber>
    </recommendedName>
</protein>
<accession>A0A3B0YZU6</accession>
<feature type="domain" description="CheR-type methyltransferase" evidence="6">
    <location>
        <begin position="7"/>
        <end position="284"/>
    </location>
</feature>
<dbReference type="Pfam" id="PF01739">
    <property type="entry name" value="CheR"/>
    <property type="match status" value="1"/>
</dbReference>
<keyword evidence="4 7" id="KW-0808">Transferase</keyword>
<evidence type="ECO:0000313" key="7">
    <source>
        <dbReference type="EMBL" id="VAW73956.1"/>
    </source>
</evidence>
<evidence type="ECO:0000256" key="1">
    <source>
        <dbReference type="ARBA" id="ARBA00001541"/>
    </source>
</evidence>
<dbReference type="EC" id="2.1.1.80" evidence="2"/>
<dbReference type="PIRSF" id="PIRSF000410">
    <property type="entry name" value="CheR"/>
    <property type="match status" value="1"/>
</dbReference>
<dbReference type="EMBL" id="UOFL01000049">
    <property type="protein sequence ID" value="VAW73956.1"/>
    <property type="molecule type" value="Genomic_DNA"/>
</dbReference>
<dbReference type="AlphaFoldDB" id="A0A3B0YZU6"/>
<dbReference type="InterPro" id="IPR022642">
    <property type="entry name" value="CheR_C"/>
</dbReference>
<dbReference type="InterPro" id="IPR022641">
    <property type="entry name" value="CheR_N"/>
</dbReference>
<dbReference type="Gene3D" id="3.40.50.150">
    <property type="entry name" value="Vaccinia Virus protein VP39"/>
    <property type="match status" value="1"/>
</dbReference>
<dbReference type="GO" id="GO:0032259">
    <property type="term" value="P:methylation"/>
    <property type="evidence" value="ECO:0007669"/>
    <property type="project" value="UniProtKB-KW"/>
</dbReference>
<proteinExistence type="predicted"/>
<reference evidence="7" key="1">
    <citation type="submission" date="2018-06" db="EMBL/GenBank/DDBJ databases">
        <authorList>
            <person name="Zhirakovskaya E."/>
        </authorList>
    </citation>
    <scope>NUCLEOTIDE SEQUENCE</scope>
</reference>
<evidence type="ECO:0000256" key="5">
    <source>
        <dbReference type="ARBA" id="ARBA00022691"/>
    </source>
</evidence>
<dbReference type="PRINTS" id="PR00996">
    <property type="entry name" value="CHERMTFRASE"/>
</dbReference>
<dbReference type="InterPro" id="IPR050903">
    <property type="entry name" value="Bact_Chemotaxis_MeTrfase"/>
</dbReference>
<dbReference type="PANTHER" id="PTHR24422">
    <property type="entry name" value="CHEMOTAXIS PROTEIN METHYLTRANSFERASE"/>
    <property type="match status" value="1"/>
</dbReference>